<dbReference type="Proteomes" id="UP001156870">
    <property type="component" value="Unassembled WGS sequence"/>
</dbReference>
<comment type="caution">
    <text evidence="8">The sequence shown here is derived from an EMBL/GenBank/DDBJ whole genome shotgun (WGS) entry which is preliminary data.</text>
</comment>
<dbReference type="SUPFAM" id="SSF64518">
    <property type="entry name" value="Phase 1 flagellin"/>
    <property type="match status" value="1"/>
</dbReference>
<gene>
    <name evidence="8" type="primary">fliC_3</name>
    <name evidence="8" type="ORF">GCM10007877_33410</name>
</gene>
<keyword evidence="8" id="KW-0282">Flagellum</keyword>
<feature type="domain" description="Flagellin N-terminal" evidence="6">
    <location>
        <begin position="8"/>
        <end position="137"/>
    </location>
</feature>
<organism evidence="8 9">
    <name type="scientific">Marinibactrum halimedae</name>
    <dbReference type="NCBI Taxonomy" id="1444977"/>
    <lineage>
        <taxon>Bacteria</taxon>
        <taxon>Pseudomonadati</taxon>
        <taxon>Pseudomonadota</taxon>
        <taxon>Gammaproteobacteria</taxon>
        <taxon>Cellvibrionales</taxon>
        <taxon>Cellvibrionaceae</taxon>
        <taxon>Marinibactrum</taxon>
    </lineage>
</organism>
<dbReference type="Gene3D" id="1.20.1330.10">
    <property type="entry name" value="f41 fragment of flagellin, N-terminal domain"/>
    <property type="match status" value="1"/>
</dbReference>
<comment type="similarity">
    <text evidence="1 4">Belongs to the bacterial flagellin family.</text>
</comment>
<dbReference type="InterPro" id="IPR001492">
    <property type="entry name" value="Flagellin"/>
</dbReference>
<dbReference type="InterPro" id="IPR042187">
    <property type="entry name" value="Flagellin_C_sub2"/>
</dbReference>
<dbReference type="PRINTS" id="PR00207">
    <property type="entry name" value="FLAGELLIN"/>
</dbReference>
<evidence type="ECO:0000256" key="3">
    <source>
        <dbReference type="ARBA" id="ARBA00023143"/>
    </source>
</evidence>
<keyword evidence="2 4" id="KW-0964">Secreted</keyword>
<evidence type="ECO:0000256" key="1">
    <source>
        <dbReference type="ARBA" id="ARBA00005709"/>
    </source>
</evidence>
<dbReference type="EMBL" id="BSPD01000085">
    <property type="protein sequence ID" value="GLS27622.1"/>
    <property type="molecule type" value="Genomic_DNA"/>
</dbReference>
<comment type="function">
    <text evidence="4">Flagellin is the subunit protein which polymerizes to form the filaments of bacterial flagella.</text>
</comment>
<dbReference type="Pfam" id="PF00669">
    <property type="entry name" value="Flagellin_N"/>
    <property type="match status" value="1"/>
</dbReference>
<feature type="domain" description="Flagellin C-terminal" evidence="7">
    <location>
        <begin position="181"/>
        <end position="266"/>
    </location>
</feature>
<evidence type="ECO:0000259" key="6">
    <source>
        <dbReference type="Pfam" id="PF00669"/>
    </source>
</evidence>
<dbReference type="AlphaFoldDB" id="A0AA37WQP7"/>
<dbReference type="PANTHER" id="PTHR42792">
    <property type="entry name" value="FLAGELLIN"/>
    <property type="match status" value="1"/>
</dbReference>
<keyword evidence="5" id="KW-0175">Coiled coil</keyword>
<evidence type="ECO:0000256" key="5">
    <source>
        <dbReference type="SAM" id="Coils"/>
    </source>
</evidence>
<name>A0AA37WQP7_9GAMM</name>
<dbReference type="RefSeq" id="WP_232592545.1">
    <property type="nucleotide sequence ID" value="NZ_BSPD01000085.1"/>
</dbReference>
<dbReference type="InterPro" id="IPR001029">
    <property type="entry name" value="Flagellin_N"/>
</dbReference>
<dbReference type="Gene3D" id="6.10.10.10">
    <property type="entry name" value="Flagellar export chaperone, C-terminal domain"/>
    <property type="match status" value="1"/>
</dbReference>
<reference evidence="8 9" key="1">
    <citation type="journal article" date="2014" name="Int. J. Syst. Evol. Microbiol.">
        <title>Complete genome sequence of Corynebacterium casei LMG S-19264T (=DSM 44701T), isolated from a smear-ripened cheese.</title>
        <authorList>
            <consortium name="US DOE Joint Genome Institute (JGI-PGF)"/>
            <person name="Walter F."/>
            <person name="Albersmeier A."/>
            <person name="Kalinowski J."/>
            <person name="Ruckert C."/>
        </authorList>
    </citation>
    <scope>NUCLEOTIDE SEQUENCE [LARGE SCALE GENOMIC DNA]</scope>
    <source>
        <strain evidence="8 9">NBRC 110095</strain>
    </source>
</reference>
<keyword evidence="9" id="KW-1185">Reference proteome</keyword>
<evidence type="ECO:0000259" key="7">
    <source>
        <dbReference type="Pfam" id="PF00700"/>
    </source>
</evidence>
<keyword evidence="8" id="KW-0966">Cell projection</keyword>
<evidence type="ECO:0000256" key="4">
    <source>
        <dbReference type="RuleBase" id="RU362073"/>
    </source>
</evidence>
<feature type="coiled-coil region" evidence="5">
    <location>
        <begin position="177"/>
        <end position="211"/>
    </location>
</feature>
<evidence type="ECO:0000313" key="8">
    <source>
        <dbReference type="EMBL" id="GLS27622.1"/>
    </source>
</evidence>
<comment type="subcellular location">
    <subcellularLocation>
        <location evidence="4">Secreted</location>
    </subcellularLocation>
    <subcellularLocation>
        <location evidence="4">Bacterial flagellum</location>
    </subcellularLocation>
</comment>
<evidence type="ECO:0000256" key="2">
    <source>
        <dbReference type="ARBA" id="ARBA00022525"/>
    </source>
</evidence>
<dbReference type="PANTHER" id="PTHR42792:SF2">
    <property type="entry name" value="FLAGELLIN"/>
    <property type="match status" value="1"/>
</dbReference>
<proteinExistence type="inferred from homology"/>
<dbReference type="Pfam" id="PF00700">
    <property type="entry name" value="Flagellin_C"/>
    <property type="match status" value="1"/>
</dbReference>
<dbReference type="InterPro" id="IPR046358">
    <property type="entry name" value="Flagellin_C"/>
</dbReference>
<sequence>MAIGLDSATSNLSPLQQAQQNLDTTLERISTGLRINSASDDAAGLQIANRLTSSINGDTQAIRNANDAISLTQTADAALASISDGLDQVENLALQSGNGILSAADRDALGQELNQVTDEITRVAETTEFNGRSIFNGDDLNFGLGENGSLNVSAQDVSSSLEQLGINDVDLNSPESREQALETVGQARENIDALRAELGATANRAESAVEQLGVQSENNAVARSRIEDADFARETANQARDNILLQASVGVQAQGNVQSEIALQLLGG</sequence>
<keyword evidence="3 4" id="KW-0975">Bacterial flagellum</keyword>
<accession>A0AA37WQP7</accession>
<protein>
    <recommendedName>
        <fullName evidence="4">Flagellin</fullName>
    </recommendedName>
</protein>
<dbReference type="GO" id="GO:0005198">
    <property type="term" value="F:structural molecule activity"/>
    <property type="evidence" value="ECO:0007669"/>
    <property type="project" value="UniProtKB-UniRule"/>
</dbReference>
<keyword evidence="8" id="KW-0969">Cilium</keyword>
<dbReference type="GO" id="GO:0009288">
    <property type="term" value="C:bacterial-type flagellum"/>
    <property type="evidence" value="ECO:0007669"/>
    <property type="project" value="UniProtKB-SubCell"/>
</dbReference>
<evidence type="ECO:0000313" key="9">
    <source>
        <dbReference type="Proteomes" id="UP001156870"/>
    </source>
</evidence>
<dbReference type="GO" id="GO:0005576">
    <property type="term" value="C:extracellular region"/>
    <property type="evidence" value="ECO:0007669"/>
    <property type="project" value="UniProtKB-SubCell"/>
</dbReference>